<dbReference type="Proteomes" id="UP000705867">
    <property type="component" value="Unassembled WGS sequence"/>
</dbReference>
<dbReference type="PIRSF" id="PIRSF016138">
    <property type="entry name" value="UCP016138"/>
    <property type="match status" value="1"/>
</dbReference>
<reference evidence="2" key="1">
    <citation type="journal article" date="2021" name="bioRxiv">
        <title>Unraveling nitrogen, sulfur and carbon metabolic pathways and microbial community transcriptional responses to substrate deprivation and toxicity stresses in a bioreactor mimicking anoxic brackish coastal sediment conditions.</title>
        <authorList>
            <person name="Martins P.D."/>
            <person name="Echeveste M.J."/>
            <person name="Arshad A."/>
            <person name="Kurth J."/>
            <person name="Ouboter H."/>
            <person name="Jetten M.S.M."/>
            <person name="Welte C.U."/>
        </authorList>
    </citation>
    <scope>NUCLEOTIDE SEQUENCE</scope>
    <source>
        <strain evidence="2">MAG_39</strain>
    </source>
</reference>
<name>A0A953J6I2_9BACT</name>
<dbReference type="InterPro" id="IPR015074">
    <property type="entry name" value="DUF1867"/>
</dbReference>
<proteinExistence type="predicted"/>
<dbReference type="Pfam" id="PF02887">
    <property type="entry name" value="PK_C"/>
    <property type="match status" value="1"/>
</dbReference>
<protein>
    <recommendedName>
        <fullName evidence="1">Pyruvate kinase C-terminal domain-containing protein</fullName>
    </recommendedName>
</protein>
<dbReference type="SUPFAM" id="SSF52935">
    <property type="entry name" value="PK C-terminal domain-like"/>
    <property type="match status" value="1"/>
</dbReference>
<evidence type="ECO:0000259" key="1">
    <source>
        <dbReference type="Pfam" id="PF02887"/>
    </source>
</evidence>
<gene>
    <name evidence="2" type="ORF">K8I29_13265</name>
</gene>
<dbReference type="Gene3D" id="3.40.1380.20">
    <property type="entry name" value="Pyruvate kinase, C-terminal domain"/>
    <property type="match status" value="1"/>
</dbReference>
<feature type="domain" description="Pyruvate kinase C-terminal" evidence="1">
    <location>
        <begin position="19"/>
        <end position="162"/>
    </location>
</feature>
<dbReference type="AlphaFoldDB" id="A0A953J6I2"/>
<sequence>MEKKIIYFERPGKENTQACLEVVKEAVRSGCWQHLVIASTEGDTGILFSEALRNEGINIVVVTHSAGFKAANTHEMTPEMRRRIEDTGAKVYTGTLITHSLETAFASKFNGLYPTLVVAQSLRRFGEGAKVCCEMGMMTVDAGLIPEGEEILTVAGTGRGADSVLVVRSAASKRFFELKVLEILAKPRG</sequence>
<comment type="caution">
    <text evidence="2">The sequence shown here is derived from an EMBL/GenBank/DDBJ whole genome shotgun (WGS) entry which is preliminary data.</text>
</comment>
<evidence type="ECO:0000313" key="2">
    <source>
        <dbReference type="EMBL" id="MBZ0157166.1"/>
    </source>
</evidence>
<dbReference type="InterPro" id="IPR036918">
    <property type="entry name" value="Pyrv_Knase_C_sf"/>
</dbReference>
<organism evidence="2 3">
    <name type="scientific">Candidatus Nitrobium versatile</name>
    <dbReference type="NCBI Taxonomy" id="2884831"/>
    <lineage>
        <taxon>Bacteria</taxon>
        <taxon>Pseudomonadati</taxon>
        <taxon>Nitrospirota</taxon>
        <taxon>Nitrospiria</taxon>
        <taxon>Nitrospirales</taxon>
        <taxon>Nitrospiraceae</taxon>
        <taxon>Candidatus Nitrobium</taxon>
    </lineage>
</organism>
<accession>A0A953J6I2</accession>
<dbReference type="EMBL" id="JAIOIV010000106">
    <property type="protein sequence ID" value="MBZ0157166.1"/>
    <property type="molecule type" value="Genomic_DNA"/>
</dbReference>
<dbReference type="InterPro" id="IPR015795">
    <property type="entry name" value="Pyrv_Knase_C"/>
</dbReference>
<reference evidence="2" key="2">
    <citation type="submission" date="2021-08" db="EMBL/GenBank/DDBJ databases">
        <authorList>
            <person name="Dalcin Martins P."/>
        </authorList>
    </citation>
    <scope>NUCLEOTIDE SEQUENCE</scope>
    <source>
        <strain evidence="2">MAG_39</strain>
    </source>
</reference>
<evidence type="ECO:0000313" key="3">
    <source>
        <dbReference type="Proteomes" id="UP000705867"/>
    </source>
</evidence>